<dbReference type="InterPro" id="IPR001005">
    <property type="entry name" value="SANT/Myb"/>
</dbReference>
<evidence type="ECO:0008006" key="9">
    <source>
        <dbReference type="Google" id="ProtNLM"/>
    </source>
</evidence>
<keyword evidence="2" id="KW-0238">DNA-binding</keyword>
<evidence type="ECO:0000256" key="4">
    <source>
        <dbReference type="SAM" id="MobiDB-lite"/>
    </source>
</evidence>
<reference evidence="7 8" key="1">
    <citation type="submission" date="2024-08" db="EMBL/GenBank/DDBJ databases">
        <title>Insights into the chromosomal genome structure of Flemingia macrophylla.</title>
        <authorList>
            <person name="Ding Y."/>
            <person name="Zhao Y."/>
            <person name="Bi W."/>
            <person name="Wu M."/>
            <person name="Zhao G."/>
            <person name="Gong Y."/>
            <person name="Li W."/>
            <person name="Zhang P."/>
        </authorList>
    </citation>
    <scope>NUCLEOTIDE SEQUENCE [LARGE SCALE GENOMIC DNA]</scope>
    <source>
        <strain evidence="7">DYQJB</strain>
        <tissue evidence="7">Leaf</tissue>
    </source>
</reference>
<dbReference type="InterPro" id="IPR031105">
    <property type="entry name" value="TRP_plant"/>
</dbReference>
<dbReference type="PROSITE" id="PS50090">
    <property type="entry name" value="MYB_LIKE"/>
    <property type="match status" value="1"/>
</dbReference>
<feature type="domain" description="Myb-like" evidence="5">
    <location>
        <begin position="508"/>
        <end position="563"/>
    </location>
</feature>
<dbReference type="Gene3D" id="1.10.246.220">
    <property type="match status" value="1"/>
</dbReference>
<dbReference type="InterPro" id="IPR017930">
    <property type="entry name" value="Myb_dom"/>
</dbReference>
<dbReference type="PANTHER" id="PTHR21717">
    <property type="entry name" value="TELOMERIC REPEAT BINDING PROTEIN"/>
    <property type="match status" value="1"/>
</dbReference>
<feature type="domain" description="HTH myb-type" evidence="6">
    <location>
        <begin position="509"/>
        <end position="567"/>
    </location>
</feature>
<evidence type="ECO:0000256" key="1">
    <source>
        <dbReference type="ARBA" id="ARBA00004123"/>
    </source>
</evidence>
<keyword evidence="3" id="KW-0539">Nucleus</keyword>
<dbReference type="Pfam" id="PF23603">
    <property type="entry name" value="Ubiquitin_TPR1"/>
    <property type="match status" value="1"/>
</dbReference>
<feature type="region of interest" description="Disordered" evidence="4">
    <location>
        <begin position="412"/>
        <end position="433"/>
    </location>
</feature>
<evidence type="ECO:0000259" key="6">
    <source>
        <dbReference type="PROSITE" id="PS51294"/>
    </source>
</evidence>
<comment type="caution">
    <text evidence="7">The sequence shown here is derived from an EMBL/GenBank/DDBJ whole genome shotgun (WGS) entry which is preliminary data.</text>
</comment>
<dbReference type="SMART" id="SM00717">
    <property type="entry name" value="SANT"/>
    <property type="match status" value="1"/>
</dbReference>
<name>A0ABD1L134_9FABA</name>
<dbReference type="GO" id="GO:0005634">
    <property type="term" value="C:nucleus"/>
    <property type="evidence" value="ECO:0007669"/>
    <property type="project" value="UniProtKB-SubCell"/>
</dbReference>
<evidence type="ECO:0000256" key="3">
    <source>
        <dbReference type="ARBA" id="ARBA00023242"/>
    </source>
</evidence>
<keyword evidence="8" id="KW-1185">Reference proteome</keyword>
<dbReference type="Proteomes" id="UP001603857">
    <property type="component" value="Unassembled WGS sequence"/>
</dbReference>
<feature type="compositionally biased region" description="Polar residues" evidence="4">
    <location>
        <begin position="290"/>
        <end position="299"/>
    </location>
</feature>
<dbReference type="SUPFAM" id="SSF46689">
    <property type="entry name" value="Homeodomain-like"/>
    <property type="match status" value="1"/>
</dbReference>
<evidence type="ECO:0000256" key="2">
    <source>
        <dbReference type="ARBA" id="ARBA00023125"/>
    </source>
</evidence>
<dbReference type="Pfam" id="PF00249">
    <property type="entry name" value="Myb_DNA-binding"/>
    <property type="match status" value="1"/>
</dbReference>
<accession>A0ABD1L134</accession>
<proteinExistence type="predicted"/>
<organism evidence="7 8">
    <name type="scientific">Flemingia macrophylla</name>
    <dbReference type="NCBI Taxonomy" id="520843"/>
    <lineage>
        <taxon>Eukaryota</taxon>
        <taxon>Viridiplantae</taxon>
        <taxon>Streptophyta</taxon>
        <taxon>Embryophyta</taxon>
        <taxon>Tracheophyta</taxon>
        <taxon>Spermatophyta</taxon>
        <taxon>Magnoliopsida</taxon>
        <taxon>eudicotyledons</taxon>
        <taxon>Gunneridae</taxon>
        <taxon>Pentapetalae</taxon>
        <taxon>rosids</taxon>
        <taxon>fabids</taxon>
        <taxon>Fabales</taxon>
        <taxon>Fabaceae</taxon>
        <taxon>Papilionoideae</taxon>
        <taxon>50 kb inversion clade</taxon>
        <taxon>NPAAA clade</taxon>
        <taxon>indigoferoid/millettioid clade</taxon>
        <taxon>Phaseoleae</taxon>
        <taxon>Flemingia</taxon>
    </lineage>
</organism>
<feature type="compositionally biased region" description="Polar residues" evidence="4">
    <location>
        <begin position="421"/>
        <end position="433"/>
    </location>
</feature>
<evidence type="ECO:0000313" key="7">
    <source>
        <dbReference type="EMBL" id="KAL2317224.1"/>
    </source>
</evidence>
<feature type="region of interest" description="Disordered" evidence="4">
    <location>
        <begin position="290"/>
        <end position="314"/>
    </location>
</feature>
<gene>
    <name evidence="7" type="ORF">Fmac_031100</name>
</gene>
<dbReference type="InterPro" id="IPR009057">
    <property type="entry name" value="Homeodomain-like_sf"/>
</dbReference>
<dbReference type="InterPro" id="IPR057625">
    <property type="entry name" value="TPR1-6-like_ubiquitin"/>
</dbReference>
<dbReference type="PANTHER" id="PTHR21717:SF73">
    <property type="entry name" value="TELOMERE-BINDING PROTEIN, PUTATIVE-RELATED"/>
    <property type="match status" value="1"/>
</dbReference>
<protein>
    <recommendedName>
        <fullName evidence="9">Telomere repeat-binding protein 3</fullName>
    </recommendedName>
</protein>
<dbReference type="CDD" id="cd11660">
    <property type="entry name" value="SANT_TRF"/>
    <property type="match status" value="1"/>
</dbReference>
<evidence type="ECO:0000259" key="5">
    <source>
        <dbReference type="PROSITE" id="PS50090"/>
    </source>
</evidence>
<dbReference type="GO" id="GO:0042162">
    <property type="term" value="F:telomeric DNA binding"/>
    <property type="evidence" value="ECO:0007669"/>
    <property type="project" value="UniProtKB-ARBA"/>
</dbReference>
<sequence>MVLKKRLDYGFRGFQVPVIPRHPRSARRRVPFKKPADNGQACAFELLASLAGKLLQESESSASSIASEGNHHLTFSKCVVEQERCDEVKPSKDEAKNNSGGWEKIKVGVKSKISDWENKFVQHSSRLVEVPEDQKAGNSAFEGLYLDNEVTLKDPLELCINSPALVNSNSDVKSPLSRNRFPNVSFSGQGNSSKLGFNDDDEKFIRCNDVGTKSKAFRSQQCISHRIIRKHLSSKSWKVAPKLKDYEHSRSDGVKTLNRKRKTCYSFERPQHCTLFKRSKFINRGSVVTSDGGFSSESVSDSHEKGIDGDNPSSSGILQEAKDSHVKFSIKSFRIPELYIEVPEIATVGSLKKTVTEAVMTILGGGVHVGVLVQGKKIKDDNKTLLQTGVSCKENLDKIGFMLEPISFQASPTVSVGDPSQCKTPKPSRSQVTPILDSGVTDALQDSSLLTNTGNLEEINHDSTSSLTDTTADKLTPDSRALVVVPDRSAVSLALVPVNQKTRRSELVQRRTRRPFSVSEVEALVQAVEELGTGRWRDVKLQAFESADHRTYVDLKDKWKTLVHTAKISPQQRRGEPVPQELLNRVLAAHAYWSHHQAKQHGKHQAATMKIIEA</sequence>
<evidence type="ECO:0000313" key="8">
    <source>
        <dbReference type="Proteomes" id="UP001603857"/>
    </source>
</evidence>
<comment type="subcellular location">
    <subcellularLocation>
        <location evidence="1">Nucleus</location>
    </subcellularLocation>
</comment>
<dbReference type="AlphaFoldDB" id="A0ABD1L134"/>
<dbReference type="EMBL" id="JBGMDY010000011">
    <property type="protein sequence ID" value="KAL2317224.1"/>
    <property type="molecule type" value="Genomic_DNA"/>
</dbReference>
<dbReference type="PROSITE" id="PS51294">
    <property type="entry name" value="HTH_MYB"/>
    <property type="match status" value="1"/>
</dbReference>